<reference evidence="2" key="1">
    <citation type="submission" date="2022-10" db="EMBL/GenBank/DDBJ databases">
        <title>Tapping the CABI collections for fungal endophytes: first genome assemblies for Collariella, Neodidymelliopsis, Ascochyta clinopodiicola, Didymella pomorum, Didymosphaeria variabile, Neocosmospora piperis and Neocucurbitaria cava.</title>
        <authorList>
            <person name="Hill R."/>
        </authorList>
    </citation>
    <scope>NUCLEOTIDE SEQUENCE</scope>
    <source>
        <strain evidence="2">IMI 355082</strain>
    </source>
</reference>
<dbReference type="EMBL" id="JAPEVB010000005">
    <property type="protein sequence ID" value="KAJ4387892.1"/>
    <property type="molecule type" value="Genomic_DNA"/>
</dbReference>
<proteinExistence type="predicted"/>
<dbReference type="Proteomes" id="UP001140453">
    <property type="component" value="Unassembled WGS sequence"/>
</dbReference>
<evidence type="ECO:0000313" key="2">
    <source>
        <dbReference type="EMBL" id="KAJ4387892.1"/>
    </source>
</evidence>
<keyword evidence="1" id="KW-0732">Signal</keyword>
<comment type="caution">
    <text evidence="2">The sequence shown here is derived from an EMBL/GenBank/DDBJ whole genome shotgun (WGS) entry which is preliminary data.</text>
</comment>
<evidence type="ECO:0000256" key="1">
    <source>
        <dbReference type="SAM" id="SignalP"/>
    </source>
</evidence>
<dbReference type="OrthoDB" id="5189925at2759"/>
<sequence>MHSISITALFALAASIVSAAPAELQARTYPTVATYVAELGEVSADYLAEVATVEVNLDPSVTTRDLEARQGGTCGLQGFAIVSGQVTPFQGTVQNSAANFGRAVTLTGILPGCSIGLIPQSSCALWSIIDTSGCATARSVTFS</sequence>
<name>A0A9W8YM41_9PEZI</name>
<evidence type="ECO:0000313" key="3">
    <source>
        <dbReference type="Proteomes" id="UP001140453"/>
    </source>
</evidence>
<organism evidence="2 3">
    <name type="scientific">Gnomoniopsis smithogilvyi</name>
    <dbReference type="NCBI Taxonomy" id="1191159"/>
    <lineage>
        <taxon>Eukaryota</taxon>
        <taxon>Fungi</taxon>
        <taxon>Dikarya</taxon>
        <taxon>Ascomycota</taxon>
        <taxon>Pezizomycotina</taxon>
        <taxon>Sordariomycetes</taxon>
        <taxon>Sordariomycetidae</taxon>
        <taxon>Diaporthales</taxon>
        <taxon>Gnomoniaceae</taxon>
        <taxon>Gnomoniopsis</taxon>
    </lineage>
</organism>
<keyword evidence="3" id="KW-1185">Reference proteome</keyword>
<dbReference type="AlphaFoldDB" id="A0A9W8YM41"/>
<gene>
    <name evidence="2" type="ORF">N0V93_008495</name>
</gene>
<feature type="chain" id="PRO_5040974341" evidence="1">
    <location>
        <begin position="20"/>
        <end position="143"/>
    </location>
</feature>
<feature type="signal peptide" evidence="1">
    <location>
        <begin position="1"/>
        <end position="19"/>
    </location>
</feature>
<protein>
    <submittedName>
        <fullName evidence="2">Uncharacterized protein</fullName>
    </submittedName>
</protein>
<accession>A0A9W8YM41</accession>